<keyword evidence="3" id="KW-1185">Reference proteome</keyword>
<feature type="transmembrane region" description="Helical" evidence="1">
    <location>
        <begin position="77"/>
        <end position="95"/>
    </location>
</feature>
<evidence type="ECO:0000256" key="1">
    <source>
        <dbReference type="SAM" id="Phobius"/>
    </source>
</evidence>
<name>A0ABW1DFA1_9DEIO</name>
<reference evidence="3" key="1">
    <citation type="journal article" date="2019" name="Int. J. Syst. Evol. Microbiol.">
        <title>The Global Catalogue of Microorganisms (GCM) 10K type strain sequencing project: providing services to taxonomists for standard genome sequencing and annotation.</title>
        <authorList>
            <consortium name="The Broad Institute Genomics Platform"/>
            <consortium name="The Broad Institute Genome Sequencing Center for Infectious Disease"/>
            <person name="Wu L."/>
            <person name="Ma J."/>
        </authorList>
    </citation>
    <scope>NUCLEOTIDE SEQUENCE [LARGE SCALE GENOMIC DNA]</scope>
    <source>
        <strain evidence="3">CGMCC 1.15053</strain>
    </source>
</reference>
<organism evidence="2 3">
    <name type="scientific">Deinococcus petrolearius</name>
    <dbReference type="NCBI Taxonomy" id="1751295"/>
    <lineage>
        <taxon>Bacteria</taxon>
        <taxon>Thermotogati</taxon>
        <taxon>Deinococcota</taxon>
        <taxon>Deinococci</taxon>
        <taxon>Deinococcales</taxon>
        <taxon>Deinococcaceae</taxon>
        <taxon>Deinococcus</taxon>
    </lineage>
</organism>
<comment type="caution">
    <text evidence="2">The sequence shown here is derived from an EMBL/GenBank/DDBJ whole genome shotgun (WGS) entry which is preliminary data.</text>
</comment>
<keyword evidence="1" id="KW-0812">Transmembrane</keyword>
<proteinExistence type="predicted"/>
<gene>
    <name evidence="2" type="ORF">ACFPQ6_00380</name>
</gene>
<keyword evidence="1" id="KW-0472">Membrane</keyword>
<dbReference type="RefSeq" id="WP_380045089.1">
    <property type="nucleotide sequence ID" value="NZ_JBHSOH010000001.1"/>
</dbReference>
<feature type="transmembrane region" description="Helical" evidence="1">
    <location>
        <begin position="39"/>
        <end position="57"/>
    </location>
</feature>
<dbReference type="Proteomes" id="UP001595979">
    <property type="component" value="Unassembled WGS sequence"/>
</dbReference>
<sequence>MMIDGLYLKFMWAGLAGLWGLAFVVRCLLVYLSWPDDRGWRVAFAVIHLLCTGYFIWRMETDMPPATILLSDLARNAISAILVIYLLLDGVRAVYKLAERRAQRAAAFKESL</sequence>
<evidence type="ECO:0000313" key="3">
    <source>
        <dbReference type="Proteomes" id="UP001595979"/>
    </source>
</evidence>
<accession>A0ABW1DFA1</accession>
<dbReference type="EMBL" id="JBHSOH010000001">
    <property type="protein sequence ID" value="MFC5846752.1"/>
    <property type="molecule type" value="Genomic_DNA"/>
</dbReference>
<keyword evidence="1" id="KW-1133">Transmembrane helix</keyword>
<evidence type="ECO:0000313" key="2">
    <source>
        <dbReference type="EMBL" id="MFC5846752.1"/>
    </source>
</evidence>
<protein>
    <submittedName>
        <fullName evidence="2">Uncharacterized protein</fullName>
    </submittedName>
</protein>
<feature type="transmembrane region" description="Helical" evidence="1">
    <location>
        <begin position="12"/>
        <end position="32"/>
    </location>
</feature>